<dbReference type="Gene3D" id="3.40.50.720">
    <property type="entry name" value="NAD(P)-binding Rossmann-like Domain"/>
    <property type="match status" value="1"/>
</dbReference>
<reference evidence="1 2" key="1">
    <citation type="journal article" date="2021" name="Environ. Microbiol.">
        <title>New insights into the diversity and evolution of the archaeal mobilome from three complete genomes of Saccharolobus shibatae.</title>
        <authorList>
            <person name="Medvedeva S."/>
            <person name="Brandt D."/>
            <person name="Cvirkaite-Krupovic V."/>
            <person name="Liu Y."/>
            <person name="Severinov K."/>
            <person name="Ishino S."/>
            <person name="Ishino Y."/>
            <person name="Prangishvili D."/>
            <person name="Kalinowski J."/>
            <person name="Krupovic M."/>
        </authorList>
    </citation>
    <scope>NUCLEOTIDE SEQUENCE [LARGE SCALE GENOMIC DNA]</scope>
    <source>
        <strain evidence="1 2">S38A</strain>
    </source>
</reference>
<dbReference type="SUPFAM" id="SSF51735">
    <property type="entry name" value="NAD(P)-binding Rossmann-fold domains"/>
    <property type="match status" value="1"/>
</dbReference>
<dbReference type="EMBL" id="CP077713">
    <property type="protein sequence ID" value="QXJ35212.1"/>
    <property type="molecule type" value="Genomic_DNA"/>
</dbReference>
<dbReference type="Proteomes" id="UP000694036">
    <property type="component" value="Chromosome"/>
</dbReference>
<sequence length="42" mass="4874">MFIYVLNLKFKYHLNHEEVMEYTNGEGVDVVLDTLGPDTLNT</sequence>
<evidence type="ECO:0000313" key="1">
    <source>
        <dbReference type="EMBL" id="QXJ35212.1"/>
    </source>
</evidence>
<dbReference type="AlphaFoldDB" id="A0A8F5C135"/>
<accession>A0A8F5C135</accession>
<gene>
    <name evidence="1" type="ORF">J5U22_01759</name>
</gene>
<protein>
    <submittedName>
        <fullName evidence="1">Uncharacterized protein</fullName>
    </submittedName>
</protein>
<evidence type="ECO:0000313" key="2">
    <source>
        <dbReference type="Proteomes" id="UP000694036"/>
    </source>
</evidence>
<organism evidence="1 2">
    <name type="scientific">Saccharolobus shibatae</name>
    <dbReference type="NCBI Taxonomy" id="2286"/>
    <lineage>
        <taxon>Archaea</taxon>
        <taxon>Thermoproteota</taxon>
        <taxon>Thermoprotei</taxon>
        <taxon>Sulfolobales</taxon>
        <taxon>Sulfolobaceae</taxon>
        <taxon>Saccharolobus</taxon>
    </lineage>
</organism>
<dbReference type="InterPro" id="IPR036291">
    <property type="entry name" value="NAD(P)-bd_dom_sf"/>
</dbReference>
<keyword evidence="2" id="KW-1185">Reference proteome</keyword>
<name>A0A8F5C135_9CREN</name>
<proteinExistence type="predicted"/>